<comment type="caution">
    <text evidence="1">The sequence shown here is derived from an EMBL/GenBank/DDBJ whole genome shotgun (WGS) entry which is preliminary data.</text>
</comment>
<evidence type="ECO:0000313" key="2">
    <source>
        <dbReference type="Proteomes" id="UP001162640"/>
    </source>
</evidence>
<proteinExistence type="predicted"/>
<dbReference type="AlphaFoldDB" id="A0A9W7BT61"/>
<protein>
    <submittedName>
        <fullName evidence="1">Uncharacterized protein</fullName>
    </submittedName>
</protein>
<accession>A0A9W7BT61</accession>
<organism evidence="1 2">
    <name type="scientific">Triparma laevis f. inornata</name>
    <dbReference type="NCBI Taxonomy" id="1714386"/>
    <lineage>
        <taxon>Eukaryota</taxon>
        <taxon>Sar</taxon>
        <taxon>Stramenopiles</taxon>
        <taxon>Ochrophyta</taxon>
        <taxon>Bolidophyceae</taxon>
        <taxon>Parmales</taxon>
        <taxon>Triparmaceae</taxon>
        <taxon>Triparma</taxon>
    </lineage>
</organism>
<dbReference type="Proteomes" id="UP001162640">
    <property type="component" value="Unassembled WGS sequence"/>
</dbReference>
<dbReference type="EMBL" id="BLQM01000530">
    <property type="protein sequence ID" value="GMH93630.1"/>
    <property type="molecule type" value="Genomic_DNA"/>
</dbReference>
<gene>
    <name evidence="1" type="ORF">TL16_g12684</name>
</gene>
<name>A0A9W7BT61_9STRA</name>
<evidence type="ECO:0000313" key="1">
    <source>
        <dbReference type="EMBL" id="GMH93630.1"/>
    </source>
</evidence>
<reference evidence="2" key="1">
    <citation type="journal article" date="2023" name="Commun. Biol.">
        <title>Genome analysis of Parmales, the sister group of diatoms, reveals the evolutionary specialization of diatoms from phago-mixotrophs to photoautotrophs.</title>
        <authorList>
            <person name="Ban H."/>
            <person name="Sato S."/>
            <person name="Yoshikawa S."/>
            <person name="Yamada K."/>
            <person name="Nakamura Y."/>
            <person name="Ichinomiya M."/>
            <person name="Sato N."/>
            <person name="Blanc-Mathieu R."/>
            <person name="Endo H."/>
            <person name="Kuwata A."/>
            <person name="Ogata H."/>
        </authorList>
    </citation>
    <scope>NUCLEOTIDE SEQUENCE [LARGE SCALE GENOMIC DNA]</scope>
</reference>
<sequence>MASFVPPSNPPVPVAPVVADPNGQVAAPIAIPVPPPTSSDLTAKLQKLALERQSAQVADRLKVSKK</sequence>